<dbReference type="EMBL" id="QFOI01000536">
    <property type="protein sequence ID" value="PZP41202.1"/>
    <property type="molecule type" value="Genomic_DNA"/>
</dbReference>
<dbReference type="AlphaFoldDB" id="A0A2W5GCW3"/>
<evidence type="ECO:0000313" key="1">
    <source>
        <dbReference type="EMBL" id="PZP41202.1"/>
    </source>
</evidence>
<protein>
    <submittedName>
        <fullName evidence="1">Uncharacterized protein</fullName>
    </submittedName>
</protein>
<gene>
    <name evidence="1" type="ORF">DI598_18510</name>
</gene>
<name>A0A2W5GCW3_9SPHI</name>
<organism evidence="1 2">
    <name type="scientific">Pseudopedobacter saltans</name>
    <dbReference type="NCBI Taxonomy" id="151895"/>
    <lineage>
        <taxon>Bacteria</taxon>
        <taxon>Pseudomonadati</taxon>
        <taxon>Bacteroidota</taxon>
        <taxon>Sphingobacteriia</taxon>
        <taxon>Sphingobacteriales</taxon>
        <taxon>Sphingobacteriaceae</taxon>
        <taxon>Pseudopedobacter</taxon>
    </lineage>
</organism>
<sequence length="215" mass="25028">MQQDKYLKNLLEQLNNGKTINRYFVTRKLSESIELARIWSIKENEQPTDIYLIKDKENYIGAVLELETELYAYTSTSHRRKGHMKTALKETVLPHLLQRTPILRTTISRSSLSDKMYTASRHLALATGFEILKEENGQSRLLLDGTKLQKRVFVQGENIPLSTEEKENMKNLIYKSIFYISVVQCMTEYREGRSAISEDLLELSNRMDTLSRKIC</sequence>
<reference evidence="1 2" key="1">
    <citation type="submission" date="2017-11" db="EMBL/GenBank/DDBJ databases">
        <title>Infants hospitalized years apart are colonized by the same room-sourced microbial strains.</title>
        <authorList>
            <person name="Brooks B."/>
            <person name="Olm M.R."/>
            <person name="Firek B.A."/>
            <person name="Baker R."/>
            <person name="Thomas B.C."/>
            <person name="Morowitz M.J."/>
            <person name="Banfield J.F."/>
        </authorList>
    </citation>
    <scope>NUCLEOTIDE SEQUENCE [LARGE SCALE GENOMIC DNA]</scope>
    <source>
        <strain evidence="1">S2_009_000_R2_76</strain>
    </source>
</reference>
<evidence type="ECO:0000313" key="2">
    <source>
        <dbReference type="Proteomes" id="UP000249645"/>
    </source>
</evidence>
<dbReference type="Proteomes" id="UP000249645">
    <property type="component" value="Unassembled WGS sequence"/>
</dbReference>
<accession>A0A2W5GCW3</accession>
<comment type="caution">
    <text evidence="1">The sequence shown here is derived from an EMBL/GenBank/DDBJ whole genome shotgun (WGS) entry which is preliminary data.</text>
</comment>
<proteinExistence type="predicted"/>